<proteinExistence type="predicted"/>
<reference evidence="2" key="1">
    <citation type="journal article" date="2014" name="Int. J. Syst. Evol. Microbiol.">
        <title>Complete genome sequence of Corynebacterium casei LMG S-19264T (=DSM 44701T), isolated from a smear-ripened cheese.</title>
        <authorList>
            <consortium name="US DOE Joint Genome Institute (JGI-PGF)"/>
            <person name="Walter F."/>
            <person name="Albersmeier A."/>
            <person name="Kalinowski J."/>
            <person name="Ruckert C."/>
        </authorList>
    </citation>
    <scope>NUCLEOTIDE SEQUENCE</scope>
    <source>
        <strain evidence="2">CCM 7684</strain>
    </source>
</reference>
<evidence type="ECO:0000313" key="3">
    <source>
        <dbReference type="Proteomes" id="UP000602745"/>
    </source>
</evidence>
<dbReference type="InterPro" id="IPR032710">
    <property type="entry name" value="NTF2-like_dom_sf"/>
</dbReference>
<gene>
    <name evidence="2" type="ORF">GCM10007276_35120</name>
</gene>
<dbReference type="SUPFAM" id="SSF54427">
    <property type="entry name" value="NTF2-like"/>
    <property type="match status" value="1"/>
</dbReference>
<reference evidence="2" key="2">
    <citation type="submission" date="2020-09" db="EMBL/GenBank/DDBJ databases">
        <authorList>
            <person name="Sun Q."/>
            <person name="Sedlacek I."/>
        </authorList>
    </citation>
    <scope>NUCLEOTIDE SEQUENCE</scope>
    <source>
        <strain evidence="2">CCM 7684</strain>
    </source>
</reference>
<evidence type="ECO:0000313" key="2">
    <source>
        <dbReference type="EMBL" id="GGE55103.1"/>
    </source>
</evidence>
<dbReference type="AlphaFoldDB" id="A0A8J3E0W4"/>
<dbReference type="Pfam" id="PF12680">
    <property type="entry name" value="SnoaL_2"/>
    <property type="match status" value="1"/>
</dbReference>
<dbReference type="Proteomes" id="UP000602745">
    <property type="component" value="Unassembled WGS sequence"/>
</dbReference>
<keyword evidence="3" id="KW-1185">Reference proteome</keyword>
<organism evidence="2 3">
    <name type="scientific">Agaricicola taiwanensis</name>
    <dbReference type="NCBI Taxonomy" id="591372"/>
    <lineage>
        <taxon>Bacteria</taxon>
        <taxon>Pseudomonadati</taxon>
        <taxon>Pseudomonadota</taxon>
        <taxon>Alphaproteobacteria</taxon>
        <taxon>Rhodobacterales</taxon>
        <taxon>Paracoccaceae</taxon>
        <taxon>Agaricicola</taxon>
    </lineage>
</organism>
<dbReference type="EMBL" id="BMCP01000009">
    <property type="protein sequence ID" value="GGE55103.1"/>
    <property type="molecule type" value="Genomic_DNA"/>
</dbReference>
<protein>
    <recommendedName>
        <fullName evidence="1">SnoaL-like domain-containing protein</fullName>
    </recommendedName>
</protein>
<evidence type="ECO:0000259" key="1">
    <source>
        <dbReference type="Pfam" id="PF12680"/>
    </source>
</evidence>
<name>A0A8J3E0W4_9RHOB</name>
<feature type="domain" description="SnoaL-like" evidence="1">
    <location>
        <begin position="7"/>
        <end position="122"/>
    </location>
</feature>
<dbReference type="Gene3D" id="3.10.450.50">
    <property type="match status" value="1"/>
</dbReference>
<sequence length="139" mass="15676">MQNAAAVKGFFAAQSGGDLDEAFGDYIHPDFRFAVSCVCNDELRAVIPWAGYEHKGREGYQRLTTHLFSEYEILAYETTRVTDTGGQVFVEGHFRLRHRETARIADSDFLVRFEMRNGKIVSGQMYENTAAVAAARRSD</sequence>
<comment type="caution">
    <text evidence="2">The sequence shown here is derived from an EMBL/GenBank/DDBJ whole genome shotgun (WGS) entry which is preliminary data.</text>
</comment>
<accession>A0A8J3E0W4</accession>
<dbReference type="RefSeq" id="WP_188411190.1">
    <property type="nucleotide sequence ID" value="NZ_BMCP01000009.1"/>
</dbReference>
<dbReference type="InterPro" id="IPR037401">
    <property type="entry name" value="SnoaL-like"/>
</dbReference>